<sequence length="117" mass="13584">MNTLIEKISAVNDLILQGKGLEAFDTYYHDDVVMQENDNEVCIGKEICKKQKQAFYASLTEFRCAKPLKVTIGEKTTMVEWYLDFTHKELGVKKFTQVAVQEWKDGKIIKEKFYYGS</sequence>
<comment type="caution">
    <text evidence="2">The sequence shown here is derived from an EMBL/GenBank/DDBJ whole genome shotgun (WGS) entry which is preliminary data.</text>
</comment>
<dbReference type="Gene3D" id="3.10.450.50">
    <property type="match status" value="1"/>
</dbReference>
<dbReference type="EMBL" id="SLUP01000010">
    <property type="protein sequence ID" value="TCL63069.1"/>
    <property type="molecule type" value="Genomic_DNA"/>
</dbReference>
<dbReference type="RefSeq" id="WP_132219129.1">
    <property type="nucleotide sequence ID" value="NZ_OX156936.1"/>
</dbReference>
<evidence type="ECO:0000313" key="2">
    <source>
        <dbReference type="EMBL" id="TCL63069.1"/>
    </source>
</evidence>
<dbReference type="InterPro" id="IPR032710">
    <property type="entry name" value="NTF2-like_dom_sf"/>
</dbReference>
<dbReference type="PANTHER" id="PTHR34003">
    <property type="entry name" value="BLL2395 PROTEIN"/>
    <property type="match status" value="1"/>
</dbReference>
<evidence type="ECO:0000313" key="3">
    <source>
        <dbReference type="Proteomes" id="UP000295455"/>
    </source>
</evidence>
<dbReference type="AlphaFoldDB" id="A0A4R1RBK9"/>
<organism evidence="2 3">
    <name type="scientific">Mariniflexile fucanivorans</name>
    <dbReference type="NCBI Taxonomy" id="264023"/>
    <lineage>
        <taxon>Bacteria</taxon>
        <taxon>Pseudomonadati</taxon>
        <taxon>Bacteroidota</taxon>
        <taxon>Flavobacteriia</taxon>
        <taxon>Flavobacteriales</taxon>
        <taxon>Flavobacteriaceae</taxon>
        <taxon>Mariniflexile</taxon>
    </lineage>
</organism>
<proteinExistence type="predicted"/>
<dbReference type="Proteomes" id="UP000295455">
    <property type="component" value="Unassembled WGS sequence"/>
</dbReference>
<dbReference type="PANTHER" id="PTHR34003:SF2">
    <property type="entry name" value="SNOAL-LIKE DOMAIN-CONTAINING PROTEIN"/>
    <property type="match status" value="1"/>
</dbReference>
<protein>
    <recommendedName>
        <fullName evidence="1">SnoaL-like domain-containing protein</fullName>
    </recommendedName>
</protein>
<evidence type="ECO:0000259" key="1">
    <source>
        <dbReference type="Pfam" id="PF20409"/>
    </source>
</evidence>
<keyword evidence="3" id="KW-1185">Reference proteome</keyword>
<dbReference type="InterPro" id="IPR046860">
    <property type="entry name" value="SnoaL_5"/>
</dbReference>
<reference evidence="2 3" key="1">
    <citation type="submission" date="2019-03" db="EMBL/GenBank/DDBJ databases">
        <title>Genomic Encyclopedia of Type Strains, Phase IV (KMG-IV): sequencing the most valuable type-strain genomes for metagenomic binning, comparative biology and taxonomic classification.</title>
        <authorList>
            <person name="Goeker M."/>
        </authorList>
    </citation>
    <scope>NUCLEOTIDE SEQUENCE [LARGE SCALE GENOMIC DNA]</scope>
    <source>
        <strain evidence="2 3">DSM 18792</strain>
    </source>
</reference>
<feature type="domain" description="SnoaL-like" evidence="1">
    <location>
        <begin position="13"/>
        <end position="115"/>
    </location>
</feature>
<dbReference type="OrthoDB" id="336094at2"/>
<name>A0A4R1RBK9_9FLAO</name>
<accession>A0A4R1RBK9</accession>
<gene>
    <name evidence="2" type="ORF">EV196_11021</name>
</gene>
<dbReference type="Pfam" id="PF20409">
    <property type="entry name" value="SnoaL_5"/>
    <property type="match status" value="1"/>
</dbReference>
<dbReference type="SUPFAM" id="SSF54427">
    <property type="entry name" value="NTF2-like"/>
    <property type="match status" value="1"/>
</dbReference>